<evidence type="ECO:0000313" key="11">
    <source>
        <dbReference type="Proteomes" id="UP000006844"/>
    </source>
</evidence>
<dbReference type="SFLD" id="SFLDS00029">
    <property type="entry name" value="Radical_SAM"/>
    <property type="match status" value="1"/>
</dbReference>
<dbReference type="EMBL" id="CP002467">
    <property type="protein sequence ID" value="ADV82902.1"/>
    <property type="molecule type" value="Genomic_DNA"/>
</dbReference>
<dbReference type="PIRSF" id="PIRSF037420">
    <property type="entry name" value="PQQ_syn_pqqE"/>
    <property type="match status" value="1"/>
</dbReference>
<comment type="pathway">
    <text evidence="8">Cofactor biosynthesis; pyrroloquinoline quinone biosynthesis.</text>
</comment>
<comment type="function">
    <text evidence="8">Catalyzes the cross-linking of a glutamate residue and a tyrosine residue in the PqqA protein as part of the biosynthesis of pyrroloquinoline quinone (PQQ).</text>
</comment>
<dbReference type="InterPro" id="IPR023885">
    <property type="entry name" value="4Fe4S-binding_SPASM_dom"/>
</dbReference>
<evidence type="ECO:0000256" key="2">
    <source>
        <dbReference type="ARBA" id="ARBA00022691"/>
    </source>
</evidence>
<feature type="binding site" evidence="8">
    <location>
        <position position="32"/>
    </location>
    <ligand>
        <name>[4Fe-4S] cluster</name>
        <dbReference type="ChEBI" id="CHEBI:49883"/>
        <note>4Fe-4S-S-AdoMet</note>
    </ligand>
</feature>
<keyword evidence="6 8" id="KW-0408">Iron</keyword>
<evidence type="ECO:0000259" key="9">
    <source>
        <dbReference type="PROSITE" id="PS51918"/>
    </source>
</evidence>
<feature type="domain" description="Radical SAM core" evidence="9">
    <location>
        <begin position="11"/>
        <end position="226"/>
    </location>
</feature>
<comment type="similarity">
    <text evidence="8">Belongs to the radical SAM superfamily. PqqE family.</text>
</comment>
<dbReference type="CDD" id="cd01335">
    <property type="entry name" value="Radical_SAM"/>
    <property type="match status" value="1"/>
</dbReference>
<dbReference type="OrthoDB" id="9782387at2"/>
<dbReference type="NCBIfam" id="TIGR04085">
    <property type="entry name" value="rSAM_more_4Fe4S"/>
    <property type="match status" value="1"/>
</dbReference>
<evidence type="ECO:0000256" key="5">
    <source>
        <dbReference type="ARBA" id="ARBA00023002"/>
    </source>
</evidence>
<dbReference type="InterPro" id="IPR007197">
    <property type="entry name" value="rSAM"/>
</dbReference>
<dbReference type="SUPFAM" id="SSF102114">
    <property type="entry name" value="Radical SAM enzymes"/>
    <property type="match status" value="1"/>
</dbReference>
<dbReference type="PANTHER" id="PTHR11228:SF7">
    <property type="entry name" value="PQQA PEPTIDE CYCLASE"/>
    <property type="match status" value="1"/>
</dbReference>
<dbReference type="UniPathway" id="UPA00539"/>
<dbReference type="Gene3D" id="3.20.20.70">
    <property type="entry name" value="Aldolase class I"/>
    <property type="match status" value="1"/>
</dbReference>
<dbReference type="GO" id="GO:0016491">
    <property type="term" value="F:oxidoreductase activity"/>
    <property type="evidence" value="ECO:0007669"/>
    <property type="project" value="UniProtKB-KW"/>
</dbReference>
<dbReference type="HOGENOM" id="CLU_009273_4_7_0"/>
<accession>E8V7X8</accession>
<keyword evidence="11" id="KW-1185">Reference proteome</keyword>
<comment type="cofactor">
    <cofactor evidence="8">
        <name>[4Fe-4S] cluster</name>
        <dbReference type="ChEBI" id="CHEBI:49883"/>
    </cofactor>
    <text evidence="8">Binds 1 [4Fe-4S] cluster. The cluster is coordinated with 3 cysteines and an exchangeable S-adenosyl-L-methionine.</text>
</comment>
<dbReference type="GO" id="GO:1904047">
    <property type="term" value="F:S-adenosyl-L-methionine binding"/>
    <property type="evidence" value="ECO:0007669"/>
    <property type="project" value="UniProtKB-UniRule"/>
</dbReference>
<keyword evidence="2 8" id="KW-0949">S-adenosyl-L-methionine</keyword>
<dbReference type="RefSeq" id="WP_013568635.1">
    <property type="nucleotide sequence ID" value="NC_014963.1"/>
</dbReference>
<dbReference type="InterPro" id="IPR058240">
    <property type="entry name" value="rSAM_sf"/>
</dbReference>
<comment type="catalytic activity">
    <reaction evidence="8">
        <text>[PQQ precursor protein] + S-adenosyl-L-methionine = E-Y cross-linked-[PQQ precursor protein] + 5'-deoxyadenosine + L-methionine + H(+)</text>
        <dbReference type="Rhea" id="RHEA:56836"/>
        <dbReference type="Rhea" id="RHEA-COMP:14800"/>
        <dbReference type="Rhea" id="RHEA-COMP:14801"/>
        <dbReference type="ChEBI" id="CHEBI:15378"/>
        <dbReference type="ChEBI" id="CHEBI:17319"/>
        <dbReference type="ChEBI" id="CHEBI:57844"/>
        <dbReference type="ChEBI" id="CHEBI:59789"/>
        <dbReference type="ChEBI" id="CHEBI:141026"/>
        <dbReference type="ChEBI" id="CHEBI:141027"/>
        <dbReference type="EC" id="1.21.98.4"/>
    </reaction>
</comment>
<evidence type="ECO:0000256" key="7">
    <source>
        <dbReference type="ARBA" id="ARBA00023014"/>
    </source>
</evidence>
<dbReference type="GO" id="GO:0018189">
    <property type="term" value="P:pyrroloquinoline quinone biosynthetic process"/>
    <property type="evidence" value="ECO:0007669"/>
    <property type="project" value="UniProtKB-UniRule"/>
</dbReference>
<keyword evidence="4 8" id="KW-0884">PQQ biosynthesis</keyword>
<evidence type="ECO:0000256" key="3">
    <source>
        <dbReference type="ARBA" id="ARBA00022723"/>
    </source>
</evidence>
<gene>
    <name evidence="8" type="primary">pqqE</name>
    <name evidence="10" type="ordered locus">AciPR4_2099</name>
</gene>
<evidence type="ECO:0000256" key="4">
    <source>
        <dbReference type="ARBA" id="ARBA00022905"/>
    </source>
</evidence>
<protein>
    <recommendedName>
        <fullName evidence="8">PqqA peptide cyclase</fullName>
        <ecNumber evidence="8">1.21.98.4</ecNumber>
    </recommendedName>
    <alternativeName>
        <fullName evidence="8">Coenzyme PQQ synthesis protein E</fullName>
    </alternativeName>
</protein>
<dbReference type="Proteomes" id="UP000006844">
    <property type="component" value="Chromosome"/>
</dbReference>
<dbReference type="InterPro" id="IPR011843">
    <property type="entry name" value="PQQ_synth_PqqE_bac"/>
</dbReference>
<dbReference type="eggNOG" id="COG0535">
    <property type="taxonomic scope" value="Bacteria"/>
</dbReference>
<evidence type="ECO:0000256" key="1">
    <source>
        <dbReference type="ARBA" id="ARBA00022485"/>
    </source>
</evidence>
<dbReference type="EC" id="1.21.98.4" evidence="8"/>
<organism evidence="10 11">
    <name type="scientific">Terriglobus saanensis (strain ATCC BAA-1853 / DSM 23119 / SP1PR4)</name>
    <dbReference type="NCBI Taxonomy" id="401053"/>
    <lineage>
        <taxon>Bacteria</taxon>
        <taxon>Pseudomonadati</taxon>
        <taxon>Acidobacteriota</taxon>
        <taxon>Terriglobia</taxon>
        <taxon>Terriglobales</taxon>
        <taxon>Acidobacteriaceae</taxon>
        <taxon>Terriglobus</taxon>
    </lineage>
</organism>
<dbReference type="PANTHER" id="PTHR11228">
    <property type="entry name" value="RADICAL SAM DOMAIN PROTEIN"/>
    <property type="match status" value="1"/>
</dbReference>
<evidence type="ECO:0000313" key="10">
    <source>
        <dbReference type="EMBL" id="ADV82902.1"/>
    </source>
</evidence>
<dbReference type="KEGG" id="tsa:AciPR4_2099"/>
<dbReference type="InterPro" id="IPR017200">
    <property type="entry name" value="PqqE-like"/>
</dbReference>
<dbReference type="Pfam" id="PF04055">
    <property type="entry name" value="Radical_SAM"/>
    <property type="match status" value="1"/>
</dbReference>
<keyword evidence="1 8" id="KW-0004">4Fe-4S</keyword>
<dbReference type="STRING" id="401053.AciPR4_2099"/>
<dbReference type="SFLD" id="SFLDF00280">
    <property type="entry name" value="coenzyme_PQQ_synthesis_protein"/>
    <property type="match status" value="1"/>
</dbReference>
<dbReference type="GO" id="GO:0005506">
    <property type="term" value="F:iron ion binding"/>
    <property type="evidence" value="ECO:0007669"/>
    <property type="project" value="UniProtKB-UniRule"/>
</dbReference>
<feature type="binding site" evidence="8">
    <location>
        <position position="25"/>
    </location>
    <ligand>
        <name>[4Fe-4S] cluster</name>
        <dbReference type="ChEBI" id="CHEBI:49883"/>
        <note>4Fe-4S-S-AdoMet</note>
    </ligand>
</feature>
<feature type="binding site" evidence="8">
    <location>
        <position position="29"/>
    </location>
    <ligand>
        <name>[4Fe-4S] cluster</name>
        <dbReference type="ChEBI" id="CHEBI:49883"/>
        <note>4Fe-4S-S-AdoMet</note>
    </ligand>
</feature>
<dbReference type="HAMAP" id="MF_00660">
    <property type="entry name" value="PqqE"/>
    <property type="match status" value="1"/>
</dbReference>
<evidence type="ECO:0000256" key="6">
    <source>
        <dbReference type="ARBA" id="ARBA00023004"/>
    </source>
</evidence>
<dbReference type="GO" id="GO:0051539">
    <property type="term" value="F:4 iron, 4 sulfur cluster binding"/>
    <property type="evidence" value="ECO:0007669"/>
    <property type="project" value="UniProtKB-KW"/>
</dbReference>
<dbReference type="GO" id="GO:0009975">
    <property type="term" value="F:cyclase activity"/>
    <property type="evidence" value="ECO:0007669"/>
    <property type="project" value="UniProtKB-UniRule"/>
</dbReference>
<name>E8V7X8_TERSS</name>
<dbReference type="Pfam" id="PF13186">
    <property type="entry name" value="SPASM"/>
    <property type="match status" value="1"/>
</dbReference>
<sequence>MTGFQQSGKLLPPPFSLIAELTHRCPLHCLYCSNPIEMQRAEDELSTKDWIQVFRQAALLGILHVHFTGGEPLARKDLPELIRAAREAGLYVNMITSGIGLTEARLATLVEAGLDHLQLSLQDLEEVTANHVAGARAHAIKLALIPIIKRFSIGFTMNLVVHRLNLDRLEEFIALAETLGPDRLEIAHVQYYGWALKNRNLLMPTEEQVRRSGPIVEAAKKRLAGKIHLEAVVPDYFGSYPKACMGGWGKQAMLIDPIGQALPCHAAAVIPDIHFQNVRTEDLSSIWNFSSAFQRFRGDAWMSEECRSCARKELDFGGCRCQAMLLTNDPNAMDPVCQHSPQHALMQELRQPVLTTEPFPIWRE</sequence>
<keyword evidence="3 8" id="KW-0479">Metal-binding</keyword>
<proteinExistence type="inferred from homology"/>
<reference evidence="10 11" key="1">
    <citation type="journal article" date="2012" name="Stand. Genomic Sci.">
        <title>Complete genome sequence of Terriglobus saanensis type strain SP1PR4(T), an Acidobacteria from tundra soil.</title>
        <authorList>
            <person name="Rawat S.R."/>
            <person name="Mannisto M.K."/>
            <person name="Starovoytov V."/>
            <person name="Goodwin L."/>
            <person name="Nolan M."/>
            <person name="Hauser L."/>
            <person name="Land M."/>
            <person name="Davenport K.W."/>
            <person name="Woyke T."/>
            <person name="Haggblom M.M."/>
        </authorList>
    </citation>
    <scope>NUCLEOTIDE SEQUENCE</scope>
    <source>
        <strain evidence="11">ATCC BAA-1853 / DSM 23119 / SP1PR4</strain>
    </source>
</reference>
<dbReference type="PROSITE" id="PS51918">
    <property type="entry name" value="RADICAL_SAM"/>
    <property type="match status" value="1"/>
</dbReference>
<evidence type="ECO:0000256" key="8">
    <source>
        <dbReference type="HAMAP-Rule" id="MF_00660"/>
    </source>
</evidence>
<dbReference type="NCBIfam" id="TIGR02109">
    <property type="entry name" value="PQQ_syn_pqqE"/>
    <property type="match status" value="1"/>
</dbReference>
<dbReference type="AlphaFoldDB" id="E8V7X8"/>
<keyword evidence="5 8" id="KW-0560">Oxidoreductase</keyword>
<keyword evidence="7 8" id="KW-0411">Iron-sulfur</keyword>
<comment type="subunit">
    <text evidence="8">Interacts with PqqD. The interaction is necessary for activity of PqqE.</text>
</comment>
<dbReference type="SMART" id="SM00729">
    <property type="entry name" value="Elp3"/>
    <property type="match status" value="1"/>
</dbReference>
<dbReference type="SFLD" id="SFLDG01386">
    <property type="entry name" value="main_SPASM_domain-containing"/>
    <property type="match status" value="1"/>
</dbReference>
<dbReference type="SFLD" id="SFLDG01067">
    <property type="entry name" value="SPASM/twitch_domain_containing"/>
    <property type="match status" value="1"/>
</dbReference>
<dbReference type="InterPro" id="IPR013785">
    <property type="entry name" value="Aldolase_TIM"/>
</dbReference>
<dbReference type="InterPro" id="IPR050377">
    <property type="entry name" value="Radical_SAM_PqqE_MftC-like"/>
</dbReference>
<dbReference type="InterPro" id="IPR006638">
    <property type="entry name" value="Elp3/MiaA/NifB-like_rSAM"/>
</dbReference>